<organism evidence="1 2">
    <name type="scientific">Actinomadura rugatobispora</name>
    <dbReference type="NCBI Taxonomy" id="1994"/>
    <lineage>
        <taxon>Bacteria</taxon>
        <taxon>Bacillati</taxon>
        <taxon>Actinomycetota</taxon>
        <taxon>Actinomycetes</taxon>
        <taxon>Streptosporangiales</taxon>
        <taxon>Thermomonosporaceae</taxon>
        <taxon>Actinomadura</taxon>
    </lineage>
</organism>
<dbReference type="Proteomes" id="UP001596074">
    <property type="component" value="Unassembled WGS sequence"/>
</dbReference>
<keyword evidence="2" id="KW-1185">Reference proteome</keyword>
<evidence type="ECO:0000313" key="2">
    <source>
        <dbReference type="Proteomes" id="UP001596074"/>
    </source>
</evidence>
<comment type="caution">
    <text evidence="1">The sequence shown here is derived from an EMBL/GenBank/DDBJ whole genome shotgun (WGS) entry which is preliminary data.</text>
</comment>
<gene>
    <name evidence="1" type="ORF">ACFPZN_22800</name>
</gene>
<reference evidence="2" key="1">
    <citation type="journal article" date="2019" name="Int. J. Syst. Evol. Microbiol.">
        <title>The Global Catalogue of Microorganisms (GCM) 10K type strain sequencing project: providing services to taxonomists for standard genome sequencing and annotation.</title>
        <authorList>
            <consortium name="The Broad Institute Genomics Platform"/>
            <consortium name="The Broad Institute Genome Sequencing Center for Infectious Disease"/>
            <person name="Wu L."/>
            <person name="Ma J."/>
        </authorList>
    </citation>
    <scope>NUCLEOTIDE SEQUENCE [LARGE SCALE GENOMIC DNA]</scope>
    <source>
        <strain evidence="2">KCTC 42087</strain>
    </source>
</reference>
<sequence length="112" mass="11929">MSDGTLQLRNGGHVLPYLATGSAGVAIVGDRFLRHAADDRLANAVPALCRASATELCIGSGLFNGMAGLIYTLRHMAPRLDWSDMDQQLDRGVQALNLFCLADEPGLTFPGE</sequence>
<dbReference type="EMBL" id="JBHSON010000032">
    <property type="protein sequence ID" value="MFC5748455.1"/>
    <property type="molecule type" value="Genomic_DNA"/>
</dbReference>
<proteinExistence type="predicted"/>
<protein>
    <submittedName>
        <fullName evidence="1">Uncharacterized protein</fullName>
    </submittedName>
</protein>
<accession>A0ABW1A5D8</accession>
<dbReference type="SUPFAM" id="SSF158745">
    <property type="entry name" value="LanC-like"/>
    <property type="match status" value="1"/>
</dbReference>
<dbReference type="RefSeq" id="WP_378284119.1">
    <property type="nucleotide sequence ID" value="NZ_JBHSON010000032.1"/>
</dbReference>
<name>A0ABW1A5D8_9ACTN</name>
<evidence type="ECO:0000313" key="1">
    <source>
        <dbReference type="EMBL" id="MFC5748455.1"/>
    </source>
</evidence>